<feature type="transmembrane region" description="Helical" evidence="6">
    <location>
        <begin position="37"/>
        <end position="58"/>
    </location>
</feature>
<evidence type="ECO:0000256" key="2">
    <source>
        <dbReference type="ARBA" id="ARBA00022475"/>
    </source>
</evidence>
<dbReference type="AlphaFoldDB" id="M0A402"/>
<feature type="transmembrane region" description="Helical" evidence="6">
    <location>
        <begin position="276"/>
        <end position="303"/>
    </location>
</feature>
<reference evidence="8 9" key="1">
    <citation type="journal article" date="2014" name="PLoS Genet.">
        <title>Phylogenetically driven sequencing of extremely halophilic archaea reveals strategies for static and dynamic osmo-response.</title>
        <authorList>
            <person name="Becker E.A."/>
            <person name="Seitzer P.M."/>
            <person name="Tritt A."/>
            <person name="Larsen D."/>
            <person name="Krusor M."/>
            <person name="Yao A.I."/>
            <person name="Wu D."/>
            <person name="Madern D."/>
            <person name="Eisen J.A."/>
            <person name="Darling A.E."/>
            <person name="Facciotti M.T."/>
        </authorList>
    </citation>
    <scope>NUCLEOTIDE SEQUENCE [LARGE SCALE GENOMIC DNA]</scope>
    <source>
        <strain evidence="8 9">JCM 10990</strain>
    </source>
</reference>
<proteinExistence type="predicted"/>
<evidence type="ECO:0000256" key="1">
    <source>
        <dbReference type="ARBA" id="ARBA00004651"/>
    </source>
</evidence>
<keyword evidence="4 6" id="KW-1133">Transmembrane helix</keyword>
<comment type="subcellular location">
    <subcellularLocation>
        <location evidence="1">Cell membrane</location>
        <topology evidence="1">Multi-pass membrane protein</topology>
    </subcellularLocation>
</comment>
<dbReference type="RefSeq" id="WP_006169590.1">
    <property type="nucleotide sequence ID" value="NZ_AOIN01000100.1"/>
</dbReference>
<evidence type="ECO:0000256" key="4">
    <source>
        <dbReference type="ARBA" id="ARBA00022989"/>
    </source>
</evidence>
<sequence length="403" mass="42176">MSVRTRLTRWIGLIRVGVRRTISRTVGTDQRRMQLSILGVAAIIALLVVVTGLGLGLATGTTVYDDDIDYWVVPEDSGSSSPLLATDNPRFGSVHDSTEQFRTEEVTFATPVLSQILQLEADGETEFILVVGVINEPGLDAVTGVTTDGLSDGDPYYADGSYDGPWTGDVVLSQSASNLLEAGSGTQLTVAGNESFTVTGVDDGSDTVGNVPVAVMQLSELQRLTGAAEHDQADQFIVGTNSPAVETTLKDRYPQSEVLTRGELTTNEAMDSELPLALAVTAFIIAISVGTLFVLTTNGLEVVADQRQLATLAAIGISTRSQLVLVGVQTMVVTGIGGFLGAVAGMGGIWAVNTGAMELLTTEPIALSESWFLLYGGGVGLLIGVLSLPYLLVLARRVSGGVP</sequence>
<comment type="caution">
    <text evidence="8">The sequence shown here is derived from an EMBL/GenBank/DDBJ whole genome shotgun (WGS) entry which is preliminary data.</text>
</comment>
<accession>M0A402</accession>
<evidence type="ECO:0000313" key="9">
    <source>
        <dbReference type="Proteomes" id="UP000011693"/>
    </source>
</evidence>
<evidence type="ECO:0000259" key="7">
    <source>
        <dbReference type="Pfam" id="PF02687"/>
    </source>
</evidence>
<keyword evidence="2" id="KW-1003">Cell membrane</keyword>
<keyword evidence="9" id="KW-1185">Reference proteome</keyword>
<dbReference type="PANTHER" id="PTHR43738:SF2">
    <property type="entry name" value="ABC TRANSPORTER PERMEASE"/>
    <property type="match status" value="1"/>
</dbReference>
<name>M0A402_9EURY</name>
<dbReference type="PATRIC" id="fig|1227492.4.peg.4036"/>
<feature type="domain" description="ABC3 transporter permease C-terminal" evidence="7">
    <location>
        <begin position="281"/>
        <end position="397"/>
    </location>
</feature>
<feature type="transmembrane region" description="Helical" evidence="6">
    <location>
        <begin position="323"/>
        <end position="352"/>
    </location>
</feature>
<evidence type="ECO:0000313" key="8">
    <source>
        <dbReference type="EMBL" id="ELY93046.1"/>
    </source>
</evidence>
<keyword evidence="3 6" id="KW-0812">Transmembrane</keyword>
<organism evidence="8 9">
    <name type="scientific">Natrialba chahannaoensis JCM 10990</name>
    <dbReference type="NCBI Taxonomy" id="1227492"/>
    <lineage>
        <taxon>Archaea</taxon>
        <taxon>Methanobacteriati</taxon>
        <taxon>Methanobacteriota</taxon>
        <taxon>Stenosarchaea group</taxon>
        <taxon>Halobacteria</taxon>
        <taxon>Halobacteriales</taxon>
        <taxon>Natrialbaceae</taxon>
        <taxon>Natrialba</taxon>
    </lineage>
</organism>
<dbReference type="STRING" id="1227492.C482_20266"/>
<dbReference type="InterPro" id="IPR051125">
    <property type="entry name" value="ABC-4/HrtB_transporter"/>
</dbReference>
<dbReference type="PANTHER" id="PTHR43738">
    <property type="entry name" value="ABC TRANSPORTER, MEMBRANE PROTEIN"/>
    <property type="match status" value="1"/>
</dbReference>
<dbReference type="Pfam" id="PF02687">
    <property type="entry name" value="FtsX"/>
    <property type="match status" value="1"/>
</dbReference>
<evidence type="ECO:0000256" key="6">
    <source>
        <dbReference type="SAM" id="Phobius"/>
    </source>
</evidence>
<dbReference type="GO" id="GO:0005886">
    <property type="term" value="C:plasma membrane"/>
    <property type="evidence" value="ECO:0007669"/>
    <property type="project" value="UniProtKB-SubCell"/>
</dbReference>
<evidence type="ECO:0000256" key="3">
    <source>
        <dbReference type="ARBA" id="ARBA00022692"/>
    </source>
</evidence>
<evidence type="ECO:0000256" key="5">
    <source>
        <dbReference type="ARBA" id="ARBA00023136"/>
    </source>
</evidence>
<dbReference type="Proteomes" id="UP000011693">
    <property type="component" value="Unassembled WGS sequence"/>
</dbReference>
<gene>
    <name evidence="8" type="ORF">C482_20266</name>
</gene>
<keyword evidence="5 6" id="KW-0472">Membrane</keyword>
<feature type="transmembrane region" description="Helical" evidence="6">
    <location>
        <begin position="372"/>
        <end position="395"/>
    </location>
</feature>
<dbReference type="EMBL" id="AOIN01000100">
    <property type="protein sequence ID" value="ELY93046.1"/>
    <property type="molecule type" value="Genomic_DNA"/>
</dbReference>
<dbReference type="InterPro" id="IPR003838">
    <property type="entry name" value="ABC3_permease_C"/>
</dbReference>
<dbReference type="OrthoDB" id="170372at2157"/>
<protein>
    <recommendedName>
        <fullName evidence="7">ABC3 transporter permease C-terminal domain-containing protein</fullName>
    </recommendedName>
</protein>